<gene>
    <name evidence="2" type="ORF">SAMN02745206_01121</name>
</gene>
<dbReference type="Proteomes" id="UP000184076">
    <property type="component" value="Unassembled WGS sequence"/>
</dbReference>
<dbReference type="AlphaFoldDB" id="A0A1M4XUW1"/>
<feature type="domain" description="BioF2-like acetyltransferase" evidence="1">
    <location>
        <begin position="158"/>
        <end position="300"/>
    </location>
</feature>
<dbReference type="STRING" id="1121391.SAMN02745206_01121"/>
<name>A0A1M4XUW1_9BACT</name>
<dbReference type="Gene3D" id="3.40.630.30">
    <property type="match status" value="1"/>
</dbReference>
<dbReference type="InterPro" id="IPR016181">
    <property type="entry name" value="Acyl_CoA_acyltransferase"/>
</dbReference>
<accession>A0A1M4XUW1</accession>
<dbReference type="GO" id="GO:0016740">
    <property type="term" value="F:transferase activity"/>
    <property type="evidence" value="ECO:0007669"/>
    <property type="project" value="UniProtKB-KW"/>
</dbReference>
<dbReference type="InterPro" id="IPR038740">
    <property type="entry name" value="BioF2-like_GNAT_dom"/>
</dbReference>
<proteinExistence type="predicted"/>
<protein>
    <submittedName>
        <fullName evidence="2">Acetyltransferase involved in cellulose biosynthesis, CelD/BcsL family</fullName>
    </submittedName>
</protein>
<dbReference type="OrthoDB" id="9808976at2"/>
<dbReference type="Pfam" id="PF13480">
    <property type="entry name" value="Acetyltransf_6"/>
    <property type="match status" value="1"/>
</dbReference>
<evidence type="ECO:0000313" key="3">
    <source>
        <dbReference type="Proteomes" id="UP000184076"/>
    </source>
</evidence>
<evidence type="ECO:0000313" key="2">
    <source>
        <dbReference type="EMBL" id="SHE97208.1"/>
    </source>
</evidence>
<organism evidence="2 3">
    <name type="scientific">Desulfacinum infernum DSM 9756</name>
    <dbReference type="NCBI Taxonomy" id="1121391"/>
    <lineage>
        <taxon>Bacteria</taxon>
        <taxon>Pseudomonadati</taxon>
        <taxon>Thermodesulfobacteriota</taxon>
        <taxon>Syntrophobacteria</taxon>
        <taxon>Syntrophobacterales</taxon>
        <taxon>Syntrophobacteraceae</taxon>
        <taxon>Desulfacinum</taxon>
    </lineage>
</organism>
<evidence type="ECO:0000259" key="1">
    <source>
        <dbReference type="Pfam" id="PF13480"/>
    </source>
</evidence>
<sequence length="319" mass="35919">MDELRRLWKERNSLGIGWPNPFVTPAWIDAWKKTLGTDAEIFTVSAREGKSLCGVLPLMKAGNEGRFAGDPDVFDYFDAVVAPGEEMKTASLLLEAARREGIGILDLGPVRPESFVHTHLAETARRQGLEVSVEPIAVTVEMDLPDTWDAYLQSLSGKQRHEVRRKLRRFQEAGATAFRVHTHPGDVERALPVFFQLFKSNRKDKAGFLTPPMRAYFEELCRALSREGMVRLSVLELNGDPVAATLCFDDGRTIYLYNNGYDAAYGAVSAGLVSKVFTIRDAVELGRRRYDFLRGDEIYKFRLGGREIQLVRVRIHLLG</sequence>
<dbReference type="EMBL" id="FQVB01000009">
    <property type="protein sequence ID" value="SHE97208.1"/>
    <property type="molecule type" value="Genomic_DNA"/>
</dbReference>
<dbReference type="SUPFAM" id="SSF55729">
    <property type="entry name" value="Acyl-CoA N-acyltransferases (Nat)"/>
    <property type="match status" value="1"/>
</dbReference>
<keyword evidence="2" id="KW-0808">Transferase</keyword>
<dbReference type="RefSeq" id="WP_073037776.1">
    <property type="nucleotide sequence ID" value="NZ_FQVB01000009.1"/>
</dbReference>
<reference evidence="3" key="1">
    <citation type="submission" date="2016-11" db="EMBL/GenBank/DDBJ databases">
        <authorList>
            <person name="Varghese N."/>
            <person name="Submissions S."/>
        </authorList>
    </citation>
    <scope>NUCLEOTIDE SEQUENCE [LARGE SCALE GENOMIC DNA]</scope>
    <source>
        <strain evidence="3">DSM 9756</strain>
    </source>
</reference>
<keyword evidence="3" id="KW-1185">Reference proteome</keyword>